<protein>
    <submittedName>
        <fullName evidence="2">PRC-barrel domain-containing protein</fullName>
    </submittedName>
</protein>
<reference evidence="2 3" key="1">
    <citation type="submission" date="2022-08" db="EMBL/GenBank/DDBJ databases">
        <authorList>
            <person name="Somphong A."/>
            <person name="Phongsopitanun W."/>
        </authorList>
    </citation>
    <scope>NUCLEOTIDE SEQUENCE [LARGE SCALE GENOMIC DNA]</scope>
    <source>
        <strain evidence="2 3">LP11</strain>
    </source>
</reference>
<evidence type="ECO:0000313" key="2">
    <source>
        <dbReference type="EMBL" id="MCS0603019.1"/>
    </source>
</evidence>
<dbReference type="Gene3D" id="2.30.30.240">
    <property type="entry name" value="PRC-barrel domain"/>
    <property type="match status" value="1"/>
</dbReference>
<evidence type="ECO:0000313" key="3">
    <source>
        <dbReference type="Proteomes" id="UP001205612"/>
    </source>
</evidence>
<sequence length="143" mass="15094">MMLFTQARGLPVITADEASALGKVSELTIDARTRSIACLRLSGAARECEVVGWDAVASVGRDAVIVRSRAAVEAGPREAPEHREAVGHRVLTEYGAEHGTVKDVAFDPVSGRVLTLYTALGDISGERLVGLGSYAVVVHADPR</sequence>
<organism evidence="2 3">
    <name type="scientific">Streptomyces pyxinicus</name>
    <dbReference type="NCBI Taxonomy" id="2970331"/>
    <lineage>
        <taxon>Bacteria</taxon>
        <taxon>Bacillati</taxon>
        <taxon>Actinomycetota</taxon>
        <taxon>Actinomycetes</taxon>
        <taxon>Kitasatosporales</taxon>
        <taxon>Streptomycetaceae</taxon>
        <taxon>Streptomyces</taxon>
    </lineage>
</organism>
<accession>A0ABT2B3D0</accession>
<evidence type="ECO:0000259" key="1">
    <source>
        <dbReference type="Pfam" id="PF05239"/>
    </source>
</evidence>
<dbReference type="Proteomes" id="UP001205612">
    <property type="component" value="Unassembled WGS sequence"/>
</dbReference>
<dbReference type="SUPFAM" id="SSF50346">
    <property type="entry name" value="PRC-barrel domain"/>
    <property type="match status" value="2"/>
</dbReference>
<keyword evidence="3" id="KW-1185">Reference proteome</keyword>
<dbReference type="Pfam" id="PF05239">
    <property type="entry name" value="PRC"/>
    <property type="match status" value="1"/>
</dbReference>
<gene>
    <name evidence="2" type="ORF">NX794_17625</name>
</gene>
<dbReference type="InterPro" id="IPR027275">
    <property type="entry name" value="PRC-brl_dom"/>
</dbReference>
<feature type="domain" description="PRC-barrel" evidence="1">
    <location>
        <begin position="5"/>
        <end position="70"/>
    </location>
</feature>
<proteinExistence type="predicted"/>
<comment type="caution">
    <text evidence="2">The sequence shown here is derived from an EMBL/GenBank/DDBJ whole genome shotgun (WGS) entry which is preliminary data.</text>
</comment>
<dbReference type="InterPro" id="IPR011033">
    <property type="entry name" value="PRC_barrel-like_sf"/>
</dbReference>
<dbReference type="EMBL" id="JANUGP010000012">
    <property type="protein sequence ID" value="MCS0603019.1"/>
    <property type="molecule type" value="Genomic_DNA"/>
</dbReference>
<dbReference type="RefSeq" id="WP_258779504.1">
    <property type="nucleotide sequence ID" value="NZ_JANUGP010000012.1"/>
</dbReference>
<name>A0ABT2B3D0_9ACTN</name>